<keyword evidence="5 10" id="KW-0964">Secreted</keyword>
<comment type="cofactor">
    <cofactor evidence="10">
        <name>Mg(2+)</name>
        <dbReference type="ChEBI" id="CHEBI:18420"/>
    </cofactor>
    <text evidence="10">Binds a second Mg(2+) ion via substrate during catalysis.</text>
</comment>
<dbReference type="EC" id="4.2.1.11" evidence="3 10"/>
<feature type="binding site" evidence="12">
    <location>
        <position position="313"/>
    </location>
    <ligand>
        <name>substrate</name>
    </ligand>
</feature>
<sequence length="428" mass="46033">MSTLIEEIIGREVLDSRGNPTVEVDVRLESGDIGRAIVPSGASTGAHEALELRDGDKARYGGKGVLKAVRAVNEDIAEALVGFDAADQVGLDRELLALDGTANKSKLGANAILGVSLAASKAAANAFGLPLYRYLGGAHAHVLPVPMLNIMNGGQHASNSTDFQEFMVMPVGAESFSEAIRWGSEIYQMLKKVLHDRDLSTTVGDEGGFAPSLPNNEAPLQLIMEAIEKAGYRPGEQVMLAMDPACTEIYADGYYHLKRDSKVLTTAEMVDYWADIAARYPLISLEDALHEDDWEGWKLLHAKIGAKVQLVGDDFLVTNVTRLQRAIDEHACNSILIKLNQIGSLTETLAAINLAQRNAMTAVVSHRSGESEDVTIADLVVATNAGQIKTGAPARTDRIAKYNQLLRIEQELGAGAKYAGAQAFQVKR</sequence>
<proteinExistence type="inferred from homology"/>
<dbReference type="CDD" id="cd03313">
    <property type="entry name" value="enolase"/>
    <property type="match status" value="1"/>
</dbReference>
<dbReference type="InterPro" id="IPR020810">
    <property type="entry name" value="Enolase_C"/>
</dbReference>
<evidence type="ECO:0000256" key="1">
    <source>
        <dbReference type="ARBA" id="ARBA00005031"/>
    </source>
</evidence>
<feature type="domain" description="Enolase C-terminal TIM barrel" evidence="14">
    <location>
        <begin position="140"/>
        <end position="426"/>
    </location>
</feature>
<feature type="binding site" evidence="12">
    <location>
        <position position="165"/>
    </location>
    <ligand>
        <name>substrate</name>
    </ligand>
</feature>
<keyword evidence="10" id="KW-0963">Cytoplasm</keyword>
<feature type="domain" description="Enolase N-terminal" evidence="15">
    <location>
        <begin position="5"/>
        <end position="135"/>
    </location>
</feature>
<dbReference type="Pfam" id="PF03952">
    <property type="entry name" value="Enolase_N"/>
    <property type="match status" value="1"/>
</dbReference>
<evidence type="ECO:0000256" key="3">
    <source>
        <dbReference type="ARBA" id="ARBA00012058"/>
    </source>
</evidence>
<dbReference type="Gene3D" id="3.30.390.10">
    <property type="entry name" value="Enolase-like, N-terminal domain"/>
    <property type="match status" value="1"/>
</dbReference>
<dbReference type="OrthoDB" id="9804716at2"/>
<feature type="binding site" evidence="10 13">
    <location>
        <position position="243"/>
    </location>
    <ligand>
        <name>Mg(2+)</name>
        <dbReference type="ChEBI" id="CHEBI:18420"/>
    </ligand>
</feature>
<dbReference type="SFLD" id="SFLDS00001">
    <property type="entry name" value="Enolase"/>
    <property type="match status" value="1"/>
</dbReference>
<dbReference type="GO" id="GO:0005576">
    <property type="term" value="C:extracellular region"/>
    <property type="evidence" value="ECO:0007669"/>
    <property type="project" value="UniProtKB-SubCell"/>
</dbReference>
<dbReference type="InterPro" id="IPR000941">
    <property type="entry name" value="Enolase"/>
</dbReference>
<feature type="active site" description="Proton donor" evidence="10 11">
    <location>
        <position position="206"/>
    </location>
</feature>
<dbReference type="SUPFAM" id="SSF54826">
    <property type="entry name" value="Enolase N-terminal domain-like"/>
    <property type="match status" value="1"/>
</dbReference>
<feature type="binding site" evidence="10 13">
    <location>
        <position position="313"/>
    </location>
    <ligand>
        <name>Mg(2+)</name>
        <dbReference type="ChEBI" id="CHEBI:18420"/>
    </ligand>
</feature>
<evidence type="ECO:0000256" key="13">
    <source>
        <dbReference type="PIRSR" id="PIRSR001400-3"/>
    </source>
</evidence>
<evidence type="ECO:0000256" key="7">
    <source>
        <dbReference type="ARBA" id="ARBA00022842"/>
    </source>
</evidence>
<dbReference type="FunFam" id="3.30.390.10:FF:000001">
    <property type="entry name" value="Enolase"/>
    <property type="match status" value="1"/>
</dbReference>
<organism evidence="16 17">
    <name type="scientific">Candidatus Viridilinea mediisalina</name>
    <dbReference type="NCBI Taxonomy" id="2024553"/>
    <lineage>
        <taxon>Bacteria</taxon>
        <taxon>Bacillati</taxon>
        <taxon>Chloroflexota</taxon>
        <taxon>Chloroflexia</taxon>
        <taxon>Chloroflexales</taxon>
        <taxon>Chloroflexineae</taxon>
        <taxon>Oscillochloridaceae</taxon>
        <taxon>Candidatus Viridilinea</taxon>
    </lineage>
</organism>
<feature type="binding site" evidence="10 13">
    <location>
        <position position="286"/>
    </location>
    <ligand>
        <name>Mg(2+)</name>
        <dbReference type="ChEBI" id="CHEBI:18420"/>
    </ligand>
</feature>
<keyword evidence="7 10" id="KW-0460">Magnesium</keyword>
<keyword evidence="6 10" id="KW-0479">Metal-binding</keyword>
<feature type="active site" description="Proton acceptor" evidence="10 11">
    <location>
        <position position="338"/>
    </location>
</feature>
<feature type="binding site" evidence="10">
    <location>
        <position position="338"/>
    </location>
    <ligand>
        <name>(2R)-2-phosphoglycerate</name>
        <dbReference type="ChEBI" id="CHEBI:58289"/>
    </ligand>
</feature>
<dbReference type="Gene3D" id="3.20.20.120">
    <property type="entry name" value="Enolase-like C-terminal domain"/>
    <property type="match status" value="1"/>
</dbReference>
<comment type="function">
    <text evidence="10">Catalyzes the reversible conversion of 2-phosphoglycerate (2-PG) into phosphoenolpyruvate (PEP). It is essential for the degradation of carbohydrates via glycolysis.</text>
</comment>
<keyword evidence="16" id="KW-0670">Pyruvate</keyword>
<comment type="similarity">
    <text evidence="2 10">Belongs to the enolase family.</text>
</comment>
<dbReference type="PANTHER" id="PTHR11902">
    <property type="entry name" value="ENOLASE"/>
    <property type="match status" value="1"/>
</dbReference>
<evidence type="ECO:0000256" key="9">
    <source>
        <dbReference type="ARBA" id="ARBA00023239"/>
    </source>
</evidence>
<dbReference type="InterPro" id="IPR036849">
    <property type="entry name" value="Enolase-like_C_sf"/>
</dbReference>
<evidence type="ECO:0000313" key="17">
    <source>
        <dbReference type="Proteomes" id="UP000220527"/>
    </source>
</evidence>
<evidence type="ECO:0000256" key="11">
    <source>
        <dbReference type="PIRSR" id="PIRSR001400-1"/>
    </source>
</evidence>
<protein>
    <recommendedName>
        <fullName evidence="4 10">Enolase</fullName>
        <ecNumber evidence="3 10">4.2.1.11</ecNumber>
    </recommendedName>
    <alternativeName>
        <fullName evidence="10">2-phospho-D-glycerate hydro-lyase</fullName>
    </alternativeName>
    <alternativeName>
        <fullName evidence="10">2-phosphoglycerate dehydratase</fullName>
    </alternativeName>
</protein>
<dbReference type="InterPro" id="IPR029017">
    <property type="entry name" value="Enolase-like_N"/>
</dbReference>
<dbReference type="GO" id="GO:0006096">
    <property type="term" value="P:glycolytic process"/>
    <property type="evidence" value="ECO:0007669"/>
    <property type="project" value="UniProtKB-UniRule"/>
</dbReference>
<feature type="binding site" evidence="10">
    <location>
        <position position="368"/>
    </location>
    <ligand>
        <name>(2R)-2-phosphoglycerate</name>
        <dbReference type="ChEBI" id="CHEBI:58289"/>
    </ligand>
</feature>
<dbReference type="PROSITE" id="PS00164">
    <property type="entry name" value="ENOLASE"/>
    <property type="match status" value="1"/>
</dbReference>
<feature type="binding site" evidence="12">
    <location>
        <begin position="365"/>
        <end position="368"/>
    </location>
    <ligand>
        <name>substrate</name>
    </ligand>
</feature>
<evidence type="ECO:0000256" key="10">
    <source>
        <dbReference type="HAMAP-Rule" id="MF_00318"/>
    </source>
</evidence>
<evidence type="ECO:0000256" key="4">
    <source>
        <dbReference type="ARBA" id="ARBA00017068"/>
    </source>
</evidence>
<feature type="binding site" evidence="12">
    <location>
        <position position="286"/>
    </location>
    <ligand>
        <name>substrate</name>
    </ligand>
</feature>
<dbReference type="PIRSF" id="PIRSF001400">
    <property type="entry name" value="Enolase"/>
    <property type="match status" value="1"/>
</dbReference>
<name>A0A2A6RD21_9CHLR</name>
<dbReference type="SUPFAM" id="SSF51604">
    <property type="entry name" value="Enolase C-terminal domain-like"/>
    <property type="match status" value="1"/>
</dbReference>
<gene>
    <name evidence="10" type="primary">eno</name>
    <name evidence="16" type="ORF">CJ255_21565</name>
</gene>
<comment type="subcellular location">
    <subcellularLocation>
        <location evidence="10">Cytoplasm</location>
    </subcellularLocation>
    <subcellularLocation>
        <location evidence="10">Secreted</location>
    </subcellularLocation>
    <subcellularLocation>
        <location evidence="10">Cell surface</location>
    </subcellularLocation>
    <text evidence="10">Fractions of enolase are present in both the cytoplasm and on the cell surface.</text>
</comment>
<feature type="binding site" evidence="10">
    <location>
        <position position="164"/>
    </location>
    <ligand>
        <name>(2R)-2-phosphoglycerate</name>
        <dbReference type="ChEBI" id="CHEBI:58289"/>
    </ligand>
</feature>
<dbReference type="AlphaFoldDB" id="A0A2A6RD21"/>
<feature type="binding site" evidence="12">
    <location>
        <position position="389"/>
    </location>
    <ligand>
        <name>substrate</name>
    </ligand>
</feature>
<dbReference type="PRINTS" id="PR00148">
    <property type="entry name" value="ENOLASE"/>
</dbReference>
<dbReference type="HAMAP" id="MF_00318">
    <property type="entry name" value="Enolase"/>
    <property type="match status" value="1"/>
</dbReference>
<evidence type="ECO:0000256" key="12">
    <source>
        <dbReference type="PIRSR" id="PIRSR001400-2"/>
    </source>
</evidence>
<evidence type="ECO:0000256" key="2">
    <source>
        <dbReference type="ARBA" id="ARBA00009604"/>
    </source>
</evidence>
<feature type="binding site" evidence="10">
    <location>
        <position position="367"/>
    </location>
    <ligand>
        <name>(2R)-2-phosphoglycerate</name>
        <dbReference type="ChEBI" id="CHEBI:58289"/>
    </ligand>
</feature>
<evidence type="ECO:0000313" key="16">
    <source>
        <dbReference type="EMBL" id="PDV99380.1"/>
    </source>
</evidence>
<dbReference type="RefSeq" id="WP_097646136.1">
    <property type="nucleotide sequence ID" value="NZ_NQWI01000229.1"/>
</dbReference>
<dbReference type="PANTHER" id="PTHR11902:SF1">
    <property type="entry name" value="ENOLASE"/>
    <property type="match status" value="1"/>
</dbReference>
<dbReference type="InterPro" id="IPR020809">
    <property type="entry name" value="Enolase_CS"/>
</dbReference>
<dbReference type="SMART" id="SM01193">
    <property type="entry name" value="Enolase_N"/>
    <property type="match status" value="1"/>
</dbReference>
<dbReference type="GO" id="GO:0009986">
    <property type="term" value="C:cell surface"/>
    <property type="evidence" value="ECO:0007669"/>
    <property type="project" value="UniProtKB-SubCell"/>
</dbReference>
<evidence type="ECO:0000256" key="5">
    <source>
        <dbReference type="ARBA" id="ARBA00022525"/>
    </source>
</evidence>
<comment type="catalytic activity">
    <reaction evidence="10">
        <text>(2R)-2-phosphoglycerate = phosphoenolpyruvate + H2O</text>
        <dbReference type="Rhea" id="RHEA:10164"/>
        <dbReference type="ChEBI" id="CHEBI:15377"/>
        <dbReference type="ChEBI" id="CHEBI:58289"/>
        <dbReference type="ChEBI" id="CHEBI:58702"/>
        <dbReference type="EC" id="4.2.1.11"/>
    </reaction>
</comment>
<dbReference type="SFLD" id="SFLDF00002">
    <property type="entry name" value="enolase"/>
    <property type="match status" value="1"/>
</dbReference>
<dbReference type="GO" id="GO:0000287">
    <property type="term" value="F:magnesium ion binding"/>
    <property type="evidence" value="ECO:0007669"/>
    <property type="project" value="UniProtKB-UniRule"/>
</dbReference>
<dbReference type="NCBIfam" id="TIGR01060">
    <property type="entry name" value="eno"/>
    <property type="match status" value="1"/>
</dbReference>
<reference evidence="17" key="1">
    <citation type="submission" date="2017-08" db="EMBL/GenBank/DDBJ databases">
        <authorList>
            <person name="Grouzdev D.S."/>
            <person name="Gaisin V.A."/>
            <person name="Rysina M.S."/>
            <person name="Gorlenko V.M."/>
        </authorList>
    </citation>
    <scope>NUCLEOTIDE SEQUENCE [LARGE SCALE GENOMIC DNA]</scope>
    <source>
        <strain evidence="17">Kir15-3F</strain>
    </source>
</reference>
<evidence type="ECO:0000259" key="14">
    <source>
        <dbReference type="SMART" id="SM01192"/>
    </source>
</evidence>
<keyword evidence="17" id="KW-1185">Reference proteome</keyword>
<feature type="binding site" evidence="10">
    <location>
        <position position="389"/>
    </location>
    <ligand>
        <name>(2R)-2-phosphoglycerate</name>
        <dbReference type="ChEBI" id="CHEBI:58289"/>
    </ligand>
</feature>
<comment type="cofactor">
    <cofactor evidence="13">
        <name>Mg(2+)</name>
        <dbReference type="ChEBI" id="CHEBI:18420"/>
    </cofactor>
    <text evidence="13">Mg(2+) is required for catalysis and for stabilizing the dimer.</text>
</comment>
<accession>A0A2A6RD21</accession>
<dbReference type="SFLD" id="SFLDG00178">
    <property type="entry name" value="enolase"/>
    <property type="match status" value="1"/>
</dbReference>
<dbReference type="Pfam" id="PF00113">
    <property type="entry name" value="Enolase_C"/>
    <property type="match status" value="1"/>
</dbReference>
<evidence type="ECO:0000256" key="6">
    <source>
        <dbReference type="ARBA" id="ARBA00022723"/>
    </source>
</evidence>
<comment type="caution">
    <text evidence="16">The sequence shown here is derived from an EMBL/GenBank/DDBJ whole genome shotgun (WGS) entry which is preliminary data.</text>
</comment>
<dbReference type="SMART" id="SM01192">
    <property type="entry name" value="Enolase_C"/>
    <property type="match status" value="1"/>
</dbReference>
<dbReference type="InterPro" id="IPR020811">
    <property type="entry name" value="Enolase_N"/>
</dbReference>
<dbReference type="UniPathway" id="UPA00109">
    <property type="reaction ID" value="UER00187"/>
</dbReference>
<comment type="pathway">
    <text evidence="1 10">Carbohydrate degradation; glycolysis; pyruvate from D-glyceraldehyde 3-phosphate: step 4/5.</text>
</comment>
<dbReference type="EMBL" id="NQWI01000229">
    <property type="protein sequence ID" value="PDV99380.1"/>
    <property type="molecule type" value="Genomic_DNA"/>
</dbReference>
<keyword evidence="8 10" id="KW-0324">Glycolysis</keyword>
<evidence type="ECO:0000256" key="8">
    <source>
        <dbReference type="ARBA" id="ARBA00023152"/>
    </source>
</evidence>
<dbReference type="Proteomes" id="UP000220527">
    <property type="component" value="Unassembled WGS sequence"/>
</dbReference>
<dbReference type="GO" id="GO:0004634">
    <property type="term" value="F:phosphopyruvate hydratase activity"/>
    <property type="evidence" value="ECO:0007669"/>
    <property type="project" value="UniProtKB-UniRule"/>
</dbReference>
<feature type="binding site" evidence="12">
    <location>
        <position position="156"/>
    </location>
    <ligand>
        <name>substrate</name>
    </ligand>
</feature>
<dbReference type="GO" id="GO:0000015">
    <property type="term" value="C:phosphopyruvate hydratase complex"/>
    <property type="evidence" value="ECO:0007669"/>
    <property type="project" value="InterPro"/>
</dbReference>
<keyword evidence="9 10" id="KW-0456">Lyase</keyword>
<evidence type="ECO:0000259" key="15">
    <source>
        <dbReference type="SMART" id="SM01193"/>
    </source>
</evidence>